<dbReference type="Proteomes" id="UP000245383">
    <property type="component" value="Unassembled WGS sequence"/>
</dbReference>
<dbReference type="AlphaFoldDB" id="A0A2T9YSA2"/>
<dbReference type="EMBL" id="MBFR01000061">
    <property type="protein sequence ID" value="PVU95233.1"/>
    <property type="molecule type" value="Genomic_DNA"/>
</dbReference>
<gene>
    <name evidence="1" type="ORF">BB561_001936</name>
</gene>
<sequence>MLTIDTAFRSQVSLKSEKRLKDPELLLITLQKNLESGGPELSKGVIMRIHAFSDLESVQDLS</sequence>
<reference evidence="1 2" key="1">
    <citation type="journal article" date="2018" name="MBio">
        <title>Comparative Genomics Reveals the Core Gene Toolbox for the Fungus-Insect Symbiosis.</title>
        <authorList>
            <person name="Wang Y."/>
            <person name="Stata M."/>
            <person name="Wang W."/>
            <person name="Stajich J.E."/>
            <person name="White M.M."/>
            <person name="Moncalvo J.M."/>
        </authorList>
    </citation>
    <scope>NUCLEOTIDE SEQUENCE [LARGE SCALE GENOMIC DNA]</scope>
    <source>
        <strain evidence="1 2">SWE-8-4</strain>
    </source>
</reference>
<name>A0A2T9YSA2_9FUNG</name>
<proteinExistence type="predicted"/>
<organism evidence="1 2">
    <name type="scientific">Smittium simulii</name>
    <dbReference type="NCBI Taxonomy" id="133385"/>
    <lineage>
        <taxon>Eukaryota</taxon>
        <taxon>Fungi</taxon>
        <taxon>Fungi incertae sedis</taxon>
        <taxon>Zoopagomycota</taxon>
        <taxon>Kickxellomycotina</taxon>
        <taxon>Harpellomycetes</taxon>
        <taxon>Harpellales</taxon>
        <taxon>Legeriomycetaceae</taxon>
        <taxon>Smittium</taxon>
    </lineage>
</organism>
<comment type="caution">
    <text evidence="1">The sequence shown here is derived from an EMBL/GenBank/DDBJ whole genome shotgun (WGS) entry which is preliminary data.</text>
</comment>
<evidence type="ECO:0000313" key="1">
    <source>
        <dbReference type="EMBL" id="PVU95233.1"/>
    </source>
</evidence>
<protein>
    <submittedName>
        <fullName evidence="1">Uncharacterized protein</fullName>
    </submittedName>
</protein>
<accession>A0A2T9YSA2</accession>
<evidence type="ECO:0000313" key="2">
    <source>
        <dbReference type="Proteomes" id="UP000245383"/>
    </source>
</evidence>
<keyword evidence="2" id="KW-1185">Reference proteome</keyword>